<proteinExistence type="predicted"/>
<feature type="region of interest" description="Disordered" evidence="1">
    <location>
        <begin position="1"/>
        <end position="25"/>
    </location>
</feature>
<sequence length="56" mass="6116">MAVTNTTELERMASEIPDAVASANTGLEKYQVREAADLDKPRHMSTLLRESSALPV</sequence>
<dbReference type="Proteomes" id="UP001162060">
    <property type="component" value="Unassembled WGS sequence"/>
</dbReference>
<reference evidence="2" key="1">
    <citation type="submission" date="2024-01" db="EMBL/GenBank/DDBJ databases">
        <authorList>
            <person name="Webb A."/>
        </authorList>
    </citation>
    <scope>NUCLEOTIDE SEQUENCE</scope>
    <source>
        <strain evidence="2">Pm1</strain>
    </source>
</reference>
<evidence type="ECO:0000256" key="1">
    <source>
        <dbReference type="SAM" id="MobiDB-lite"/>
    </source>
</evidence>
<evidence type="ECO:0000313" key="2">
    <source>
        <dbReference type="EMBL" id="CAK7914878.1"/>
    </source>
</evidence>
<name>A0AAV1TFH4_9STRA</name>
<dbReference type="EMBL" id="CAKLBY020000040">
    <property type="protein sequence ID" value="CAK7914878.1"/>
    <property type="molecule type" value="Genomic_DNA"/>
</dbReference>
<dbReference type="AlphaFoldDB" id="A0AAV1TFH4"/>
<comment type="caution">
    <text evidence="2">The sequence shown here is derived from an EMBL/GenBank/DDBJ whole genome shotgun (WGS) entry which is preliminary data.</text>
</comment>
<protein>
    <submittedName>
        <fullName evidence="2">Uncharacterized protein</fullName>
    </submittedName>
</protein>
<gene>
    <name evidence="2" type="ORF">PM001_LOCUS5053</name>
</gene>
<organism evidence="2 3">
    <name type="scientific">Peronospora matthiolae</name>
    <dbReference type="NCBI Taxonomy" id="2874970"/>
    <lineage>
        <taxon>Eukaryota</taxon>
        <taxon>Sar</taxon>
        <taxon>Stramenopiles</taxon>
        <taxon>Oomycota</taxon>
        <taxon>Peronosporomycetes</taxon>
        <taxon>Peronosporales</taxon>
        <taxon>Peronosporaceae</taxon>
        <taxon>Peronospora</taxon>
    </lineage>
</organism>
<accession>A0AAV1TFH4</accession>
<evidence type="ECO:0000313" key="3">
    <source>
        <dbReference type="Proteomes" id="UP001162060"/>
    </source>
</evidence>